<feature type="compositionally biased region" description="Basic and acidic residues" evidence="7">
    <location>
        <begin position="70"/>
        <end position="79"/>
    </location>
</feature>
<dbReference type="PROSITE" id="PS00138">
    <property type="entry name" value="SUBTILASE_SER"/>
    <property type="match status" value="1"/>
</dbReference>
<evidence type="ECO:0000259" key="8">
    <source>
        <dbReference type="Pfam" id="PF00082"/>
    </source>
</evidence>
<keyword evidence="2 5" id="KW-0645">Protease</keyword>
<comment type="similarity">
    <text evidence="1 5 6">Belongs to the peptidase S8 family.</text>
</comment>
<dbReference type="eggNOG" id="COG2931">
    <property type="taxonomic scope" value="Bacteria"/>
</dbReference>
<dbReference type="InterPro" id="IPR015500">
    <property type="entry name" value="Peptidase_S8_subtilisin-rel"/>
</dbReference>
<dbReference type="InterPro" id="IPR037221">
    <property type="entry name" value="H-type_lectin_dom_sf"/>
</dbReference>
<dbReference type="SUPFAM" id="SSF141086">
    <property type="entry name" value="Agglutinin HPA-like"/>
    <property type="match status" value="1"/>
</dbReference>
<dbReference type="InterPro" id="IPR023828">
    <property type="entry name" value="Peptidase_S8_Ser-AS"/>
</dbReference>
<accession>A3IW80</accession>
<gene>
    <name evidence="9" type="ORF">CY0110_07876</name>
</gene>
<dbReference type="OrthoDB" id="421986at2"/>
<evidence type="ECO:0000256" key="4">
    <source>
        <dbReference type="ARBA" id="ARBA00022825"/>
    </source>
</evidence>
<feature type="active site" description="Charge relay system" evidence="5">
    <location>
        <position position="243"/>
    </location>
</feature>
<dbReference type="Pfam" id="PF00082">
    <property type="entry name" value="Peptidase_S8"/>
    <property type="match status" value="1"/>
</dbReference>
<dbReference type="Gene3D" id="2.60.40.2080">
    <property type="match status" value="1"/>
</dbReference>
<reference evidence="9 10" key="1">
    <citation type="submission" date="2007-03" db="EMBL/GenBank/DDBJ databases">
        <authorList>
            <person name="Stal L."/>
            <person name="Ferriera S."/>
            <person name="Johnson J."/>
            <person name="Kravitz S."/>
            <person name="Beeson K."/>
            <person name="Sutton G."/>
            <person name="Rogers Y.-H."/>
            <person name="Friedman R."/>
            <person name="Frazier M."/>
            <person name="Venter J.C."/>
        </authorList>
    </citation>
    <scope>NUCLEOTIDE SEQUENCE [LARGE SCALE GENOMIC DNA]</scope>
    <source>
        <strain evidence="9 10">CCY0110</strain>
    </source>
</reference>
<evidence type="ECO:0000256" key="2">
    <source>
        <dbReference type="ARBA" id="ARBA00022670"/>
    </source>
</evidence>
<comment type="caution">
    <text evidence="9">The sequence shown here is derived from an EMBL/GenBank/DDBJ whole genome shotgun (WGS) entry which is preliminary data.</text>
</comment>
<keyword evidence="10" id="KW-1185">Reference proteome</keyword>
<dbReference type="InterPro" id="IPR036852">
    <property type="entry name" value="Peptidase_S8/S53_dom_sf"/>
</dbReference>
<evidence type="ECO:0000256" key="6">
    <source>
        <dbReference type="RuleBase" id="RU003355"/>
    </source>
</evidence>
<evidence type="ECO:0000256" key="3">
    <source>
        <dbReference type="ARBA" id="ARBA00022801"/>
    </source>
</evidence>
<dbReference type="PANTHER" id="PTHR43806:SF11">
    <property type="entry name" value="CEREVISIN-RELATED"/>
    <property type="match status" value="1"/>
</dbReference>
<sequence length="715" mass="78019">MTDYGMFFDGNGKRIDGTGYSIVVLDTGIDLNHPFFGPDLNNDNVADRIIYHYDFAATTLENFSDPTSNDDNKADDHNKHGSHVASIAASSDSNYPGIAPGVNIIALKVFDNNNKANFLDIEQALEWVLDNHDAYNIASVNMSISNGFNYEYPLYAGNIIENELQELVDNNVIVVSSAGNTGEYGVSYPAASINSLAVSSVDNQGKIANFSQHHPDLTDVFTPGVGIKAANNKGGTTTLSGTSMSAPQVTGAIAIAQQLAEQELGRKLTLEEIRDLLAEGDNVVDKPQYEGKLLNIEKLGNAILAMAPSQKNDGTPSDQFNDLSEETSVDNNAVIAEIGQITNLNHVSQTIFLDHNFINPVIFAQPLSYNGPDPSTVRITDIQGDRFSVNVQETTLINGNTHSGGHTQETFSFLVLEQGVWQLSDGTIIEVGTVTTDATTRSDWHNITFNHDFTDTPVVLTQVQTDNDATFVRTRQNNITKNGFKVALEEEEAFKNTKHESENIAWLAISPGQGNWDGNQFIAGNTGDRVTHDWHTINFGNNFSNAPKFLGNIATFDGGDSSGLRYKNLTNGNVQIMIEEDTSKDSETWHTTEDINFLAIESNGTLTGATVDSLTGLNYSQLASVDQDVFTLGNENESFYDNYGQQDYLEISDFDVSQDIIQLHGNIKDYYLGASPFGANTQGIFLKVAGMENELIGVVKNAKTLDLNSQNFIFV</sequence>
<proteinExistence type="inferred from homology"/>
<feature type="active site" description="Charge relay system" evidence="5">
    <location>
        <position position="80"/>
    </location>
</feature>
<dbReference type="Proteomes" id="UP000003781">
    <property type="component" value="Unassembled WGS sequence"/>
</dbReference>
<dbReference type="PRINTS" id="PR00723">
    <property type="entry name" value="SUBTILISIN"/>
</dbReference>
<keyword evidence="4 5" id="KW-0720">Serine protease</keyword>
<dbReference type="InterPro" id="IPR000209">
    <property type="entry name" value="Peptidase_S8/S53_dom"/>
</dbReference>
<dbReference type="eggNOG" id="COG1404">
    <property type="taxonomic scope" value="Bacteria"/>
</dbReference>
<protein>
    <recommendedName>
        <fullName evidence="8">Peptidase S8/S53 domain-containing protein</fullName>
    </recommendedName>
</protein>
<evidence type="ECO:0000313" key="10">
    <source>
        <dbReference type="Proteomes" id="UP000003781"/>
    </source>
</evidence>
<keyword evidence="3 5" id="KW-0378">Hydrolase</keyword>
<dbReference type="AlphaFoldDB" id="A3IW80"/>
<dbReference type="Gene3D" id="3.40.50.200">
    <property type="entry name" value="Peptidase S8/S53 domain"/>
    <property type="match status" value="1"/>
</dbReference>
<dbReference type="PROSITE" id="PS00137">
    <property type="entry name" value="SUBTILASE_HIS"/>
    <property type="match status" value="1"/>
</dbReference>
<evidence type="ECO:0000256" key="7">
    <source>
        <dbReference type="SAM" id="MobiDB-lite"/>
    </source>
</evidence>
<dbReference type="GO" id="GO:0006508">
    <property type="term" value="P:proteolysis"/>
    <property type="evidence" value="ECO:0007669"/>
    <property type="project" value="UniProtKB-KW"/>
</dbReference>
<dbReference type="PANTHER" id="PTHR43806">
    <property type="entry name" value="PEPTIDASE S8"/>
    <property type="match status" value="1"/>
</dbReference>
<feature type="region of interest" description="Disordered" evidence="7">
    <location>
        <begin position="64"/>
        <end position="83"/>
    </location>
</feature>
<dbReference type="EMBL" id="AAXW01000049">
    <property type="protein sequence ID" value="EAZ89254.1"/>
    <property type="molecule type" value="Genomic_DNA"/>
</dbReference>
<dbReference type="PROSITE" id="PS00136">
    <property type="entry name" value="SUBTILASE_ASP"/>
    <property type="match status" value="1"/>
</dbReference>
<name>A3IW80_9CHRO</name>
<dbReference type="RefSeq" id="WP_008277637.1">
    <property type="nucleotide sequence ID" value="NZ_AAXW01000049.1"/>
</dbReference>
<dbReference type="InterPro" id="IPR050131">
    <property type="entry name" value="Peptidase_S8_subtilisin-like"/>
</dbReference>
<dbReference type="eggNOG" id="COG0823">
    <property type="taxonomic scope" value="Bacteria"/>
</dbReference>
<dbReference type="InterPro" id="IPR022398">
    <property type="entry name" value="Peptidase_S8_His-AS"/>
</dbReference>
<evidence type="ECO:0000256" key="5">
    <source>
        <dbReference type="PROSITE-ProRule" id="PRU01240"/>
    </source>
</evidence>
<dbReference type="GO" id="GO:0004252">
    <property type="term" value="F:serine-type endopeptidase activity"/>
    <property type="evidence" value="ECO:0007669"/>
    <property type="project" value="UniProtKB-UniRule"/>
</dbReference>
<organism evidence="9 10">
    <name type="scientific">Crocosphaera chwakensis CCY0110</name>
    <dbReference type="NCBI Taxonomy" id="391612"/>
    <lineage>
        <taxon>Bacteria</taxon>
        <taxon>Bacillati</taxon>
        <taxon>Cyanobacteriota</taxon>
        <taxon>Cyanophyceae</taxon>
        <taxon>Oscillatoriophycideae</taxon>
        <taxon>Chroococcales</taxon>
        <taxon>Aphanothecaceae</taxon>
        <taxon>Crocosphaera</taxon>
        <taxon>Crocosphaera chwakensis</taxon>
    </lineage>
</organism>
<dbReference type="PROSITE" id="PS51892">
    <property type="entry name" value="SUBTILASE"/>
    <property type="match status" value="1"/>
</dbReference>
<dbReference type="InterPro" id="IPR023827">
    <property type="entry name" value="Peptidase_S8_Asp-AS"/>
</dbReference>
<evidence type="ECO:0000313" key="9">
    <source>
        <dbReference type="EMBL" id="EAZ89254.1"/>
    </source>
</evidence>
<dbReference type="SUPFAM" id="SSF52743">
    <property type="entry name" value="Subtilisin-like"/>
    <property type="match status" value="1"/>
</dbReference>
<feature type="domain" description="Peptidase S8/S53" evidence="8">
    <location>
        <begin position="17"/>
        <end position="277"/>
    </location>
</feature>
<feature type="active site" description="Charge relay system" evidence="5">
    <location>
        <position position="26"/>
    </location>
</feature>
<evidence type="ECO:0000256" key="1">
    <source>
        <dbReference type="ARBA" id="ARBA00011073"/>
    </source>
</evidence>